<dbReference type="EMBL" id="JXSX01000002">
    <property type="protein sequence ID" value="KIR63355.1"/>
    <property type="molecule type" value="Genomic_DNA"/>
</dbReference>
<reference evidence="1 2" key="1">
    <citation type="submission" date="2015-01" db="EMBL/GenBank/DDBJ databases">
        <title>Sequencing and annotation of Micromonospora carbonacea strain JXNU-1 genome.</title>
        <authorList>
            <person name="Long Z."/>
            <person name="Huang Y."/>
            <person name="Jiang Y."/>
        </authorList>
    </citation>
    <scope>NUCLEOTIDE SEQUENCE [LARGE SCALE GENOMIC DNA]</scope>
    <source>
        <strain evidence="1 2">JXNU-1</strain>
    </source>
</reference>
<gene>
    <name evidence="1" type="ORF">TK50_21200</name>
</gene>
<dbReference type="AlphaFoldDB" id="A0A0D0X1H4"/>
<dbReference type="GeneID" id="301314000"/>
<dbReference type="PATRIC" id="fig|47853.6.peg.4437"/>
<keyword evidence="2" id="KW-1185">Reference proteome</keyword>
<protein>
    <submittedName>
        <fullName evidence="1">Uncharacterized protein</fullName>
    </submittedName>
</protein>
<organism evidence="1 2">
    <name type="scientific">Micromonospora haikouensis</name>
    <dbReference type="NCBI Taxonomy" id="686309"/>
    <lineage>
        <taxon>Bacteria</taxon>
        <taxon>Bacillati</taxon>
        <taxon>Actinomycetota</taxon>
        <taxon>Actinomycetes</taxon>
        <taxon>Micromonosporales</taxon>
        <taxon>Micromonosporaceae</taxon>
        <taxon>Micromonospora</taxon>
    </lineage>
</organism>
<evidence type="ECO:0000313" key="2">
    <source>
        <dbReference type="Proteomes" id="UP000032254"/>
    </source>
</evidence>
<evidence type="ECO:0000313" key="1">
    <source>
        <dbReference type="EMBL" id="KIR63355.1"/>
    </source>
</evidence>
<proteinExistence type="predicted"/>
<dbReference type="Proteomes" id="UP000032254">
    <property type="component" value="Unassembled WGS sequence"/>
</dbReference>
<dbReference type="OrthoDB" id="3297326at2"/>
<comment type="caution">
    <text evidence="1">The sequence shown here is derived from an EMBL/GenBank/DDBJ whole genome shotgun (WGS) entry which is preliminary data.</text>
</comment>
<name>A0A0D0X1H4_9ACTN</name>
<sequence>MAGTHDQRGIFTGADALTDNVALSQWFNDTRRILHAAALELGVTASELDARLRAVSGGVVIGGLTGRARARQVAKPITHASDALVVASQYIVTASTRFEAVYLPELEAVGHRPRKSDFRFTNGGGGGR</sequence>
<dbReference type="RefSeq" id="WP_043966229.1">
    <property type="nucleotide sequence ID" value="NZ_JXSX01000002.1"/>
</dbReference>
<accession>A0A0D0X1H4</accession>